<dbReference type="Gene3D" id="2.40.30.10">
    <property type="entry name" value="Translation factors"/>
    <property type="match status" value="1"/>
</dbReference>
<evidence type="ECO:0000256" key="3">
    <source>
        <dbReference type="ARBA" id="ARBA00006401"/>
    </source>
</evidence>
<keyword evidence="5" id="KW-0408">Iron</keyword>
<evidence type="ECO:0000256" key="10">
    <source>
        <dbReference type="ARBA" id="ARBA00049433"/>
    </source>
</evidence>
<keyword evidence="7" id="KW-0411">Iron-sulfur</keyword>
<dbReference type="SUPFAM" id="SSF52343">
    <property type="entry name" value="Ferredoxin reductase-like, C-terminal NADP-linked domain"/>
    <property type="match status" value="1"/>
</dbReference>
<feature type="domain" description="FAD-binding FR-type" evidence="13">
    <location>
        <begin position="254"/>
        <end position="354"/>
    </location>
</feature>
<dbReference type="Pfam" id="PF00042">
    <property type="entry name" value="Globin"/>
    <property type="match status" value="1"/>
</dbReference>
<dbReference type="InterPro" id="IPR017927">
    <property type="entry name" value="FAD-bd_FR_type"/>
</dbReference>
<feature type="domain" description="Globin" evidence="12">
    <location>
        <begin position="114"/>
        <end position="249"/>
    </location>
</feature>
<reference evidence="14 15" key="1">
    <citation type="submission" date="2019-03" db="EMBL/GenBank/DDBJ databases">
        <title>Genomic Encyclopedia of Type Strains, Phase IV (KMG-IV): sequencing the most valuable type-strain genomes for metagenomic binning, comparative biology and taxonomic classification.</title>
        <authorList>
            <person name="Goeker M."/>
        </authorList>
    </citation>
    <scope>NUCLEOTIDE SEQUENCE [LARGE SCALE GENOMIC DNA]</scope>
    <source>
        <strain evidence="14 15">DSM 45775</strain>
    </source>
</reference>
<evidence type="ECO:0000256" key="2">
    <source>
        <dbReference type="ARBA" id="ARBA00001974"/>
    </source>
</evidence>
<feature type="compositionally biased region" description="Pro residues" evidence="11">
    <location>
        <begin position="85"/>
        <end position="108"/>
    </location>
</feature>
<protein>
    <recommendedName>
        <fullName evidence="4">nitric oxide dioxygenase</fullName>
        <ecNumber evidence="4">1.14.12.17</ecNumber>
    </recommendedName>
</protein>
<keyword evidence="8" id="KW-0520">NAD</keyword>
<dbReference type="CDD" id="cd06187">
    <property type="entry name" value="O2ase_reductase_like"/>
    <property type="match status" value="1"/>
</dbReference>
<evidence type="ECO:0000313" key="14">
    <source>
        <dbReference type="EMBL" id="TDQ52637.1"/>
    </source>
</evidence>
<evidence type="ECO:0000313" key="15">
    <source>
        <dbReference type="Proteomes" id="UP000295705"/>
    </source>
</evidence>
<dbReference type="GO" id="GO:0008941">
    <property type="term" value="F:nitric oxide dioxygenase NAD(P)H activity"/>
    <property type="evidence" value="ECO:0007669"/>
    <property type="project" value="UniProtKB-EC"/>
</dbReference>
<dbReference type="GO" id="GO:0051537">
    <property type="term" value="F:2 iron, 2 sulfur cluster binding"/>
    <property type="evidence" value="ECO:0007669"/>
    <property type="project" value="UniProtKB-KW"/>
</dbReference>
<evidence type="ECO:0000256" key="8">
    <source>
        <dbReference type="ARBA" id="ARBA00023027"/>
    </source>
</evidence>
<dbReference type="SUPFAM" id="SSF63380">
    <property type="entry name" value="Riboflavin synthase domain-like"/>
    <property type="match status" value="1"/>
</dbReference>
<evidence type="ECO:0000256" key="9">
    <source>
        <dbReference type="ARBA" id="ARBA00048649"/>
    </source>
</evidence>
<comment type="catalytic activity">
    <reaction evidence="9">
        <text>2 nitric oxide + NADH + 2 O2 = 2 nitrate + NAD(+) + H(+)</text>
        <dbReference type="Rhea" id="RHEA:19469"/>
        <dbReference type="ChEBI" id="CHEBI:15378"/>
        <dbReference type="ChEBI" id="CHEBI:15379"/>
        <dbReference type="ChEBI" id="CHEBI:16480"/>
        <dbReference type="ChEBI" id="CHEBI:17632"/>
        <dbReference type="ChEBI" id="CHEBI:57540"/>
        <dbReference type="ChEBI" id="CHEBI:57945"/>
        <dbReference type="EC" id="1.14.12.17"/>
    </reaction>
</comment>
<dbReference type="InterPro" id="IPR008333">
    <property type="entry name" value="Cbr1-like_FAD-bd_dom"/>
</dbReference>
<dbReference type="AlphaFoldDB" id="A0A4R6V2E2"/>
<evidence type="ECO:0000259" key="12">
    <source>
        <dbReference type="PROSITE" id="PS01033"/>
    </source>
</evidence>
<evidence type="ECO:0000256" key="1">
    <source>
        <dbReference type="ARBA" id="ARBA00001970"/>
    </source>
</evidence>
<dbReference type="Pfam" id="PF00970">
    <property type="entry name" value="FAD_binding_6"/>
    <property type="match status" value="1"/>
</dbReference>
<dbReference type="InterPro" id="IPR009050">
    <property type="entry name" value="Globin-like_sf"/>
</dbReference>
<keyword evidence="6" id="KW-0521">NADP</keyword>
<comment type="caution">
    <text evidence="14">The sequence shown here is derived from an EMBL/GenBank/DDBJ whole genome shotgun (WGS) entry which is preliminary data.</text>
</comment>
<evidence type="ECO:0000256" key="6">
    <source>
        <dbReference type="ARBA" id="ARBA00022857"/>
    </source>
</evidence>
<accession>A0A4R6V2E2</accession>
<dbReference type="Pfam" id="PF00175">
    <property type="entry name" value="NAD_binding_1"/>
    <property type="match status" value="1"/>
</dbReference>
<comment type="cofactor">
    <cofactor evidence="2">
        <name>FAD</name>
        <dbReference type="ChEBI" id="CHEBI:57692"/>
    </cofactor>
</comment>
<evidence type="ECO:0000259" key="13">
    <source>
        <dbReference type="PROSITE" id="PS51384"/>
    </source>
</evidence>
<sequence>MSAEPLSAGDPTSGPAAERTPGPSPSRRGRRLAPVRAVPPPPTTPIVRPGRHAAPDDTPDGSANEAPGTTTQRPGRLVAPETVAAPPPVVRQPPAPTPTPTPAPPPRPEPARADETPEQHAARRVRQTWTEVEPQVDELADWFAALLFSLAPESRALFPARVTEPARRLLRSLVLPMSTVDRPGELRPMLEPLVREHRALGLRAEQYEALGVALIGAMRRFGRTWDEATEHAWVRAFSLAAGPMEQAVRAAAAPAVAEGTVVGHRRLSWDLAVLHVAPDAPVPHRAGQYLTVEIPQRPRMWRPLSPATAPRPDGLLEFHVRAVEGGWVSRAMVAHATPGDRWRLGPPAGRLGLDPRSTREVLMVAGGTGGAPVLALCEDMARWTRPRPCTVFLGGRVPEDLTVLDRLHELAEHHPWLAVAPVCEDDPLDERSQPGTLPDAVVRGGDWSRHDILLSGSPSMIRATASALLVDGVPLDRITYDPFTD</sequence>
<dbReference type="EMBL" id="SNYO01000007">
    <property type="protein sequence ID" value="TDQ52637.1"/>
    <property type="molecule type" value="Genomic_DNA"/>
</dbReference>
<dbReference type="EC" id="1.14.12.17" evidence="4"/>
<dbReference type="GO" id="GO:0020037">
    <property type="term" value="F:heme binding"/>
    <property type="evidence" value="ECO:0007669"/>
    <property type="project" value="InterPro"/>
</dbReference>
<dbReference type="InterPro" id="IPR012292">
    <property type="entry name" value="Globin/Proto"/>
</dbReference>
<organism evidence="14 15">
    <name type="scientific">Actinomycetospora succinea</name>
    <dbReference type="NCBI Taxonomy" id="663603"/>
    <lineage>
        <taxon>Bacteria</taxon>
        <taxon>Bacillati</taxon>
        <taxon>Actinomycetota</taxon>
        <taxon>Actinomycetes</taxon>
        <taxon>Pseudonocardiales</taxon>
        <taxon>Pseudonocardiaceae</taxon>
        <taxon>Actinomycetospora</taxon>
    </lineage>
</organism>
<dbReference type="InterPro" id="IPR050415">
    <property type="entry name" value="MRET"/>
</dbReference>
<evidence type="ECO:0000256" key="11">
    <source>
        <dbReference type="SAM" id="MobiDB-lite"/>
    </source>
</evidence>
<dbReference type="Gene3D" id="1.10.490.10">
    <property type="entry name" value="Globins"/>
    <property type="match status" value="1"/>
</dbReference>
<dbReference type="PANTHER" id="PTHR47354:SF5">
    <property type="entry name" value="PROTEIN RFBI"/>
    <property type="match status" value="1"/>
</dbReference>
<comment type="catalytic activity">
    <reaction evidence="10">
        <text>2 nitric oxide + NADPH + 2 O2 = 2 nitrate + NADP(+) + H(+)</text>
        <dbReference type="Rhea" id="RHEA:19465"/>
        <dbReference type="ChEBI" id="CHEBI:15378"/>
        <dbReference type="ChEBI" id="CHEBI:15379"/>
        <dbReference type="ChEBI" id="CHEBI:16480"/>
        <dbReference type="ChEBI" id="CHEBI:17632"/>
        <dbReference type="ChEBI" id="CHEBI:57783"/>
        <dbReference type="ChEBI" id="CHEBI:58349"/>
        <dbReference type="EC" id="1.14.12.17"/>
    </reaction>
</comment>
<dbReference type="Gene3D" id="3.40.50.80">
    <property type="entry name" value="Nucleotide-binding domain of ferredoxin-NADP reductase (FNR) module"/>
    <property type="match status" value="1"/>
</dbReference>
<evidence type="ECO:0000256" key="5">
    <source>
        <dbReference type="ARBA" id="ARBA00022714"/>
    </source>
</evidence>
<dbReference type="RefSeq" id="WP_243741890.1">
    <property type="nucleotide sequence ID" value="NZ_BAABHR010000044.1"/>
</dbReference>
<keyword evidence="5" id="KW-0001">2Fe-2S</keyword>
<feature type="compositionally biased region" description="Basic and acidic residues" evidence="11">
    <location>
        <begin position="109"/>
        <end position="121"/>
    </location>
</feature>
<gene>
    <name evidence="14" type="ORF">EV188_10713</name>
</gene>
<proteinExistence type="inferred from homology"/>
<dbReference type="PROSITE" id="PS01033">
    <property type="entry name" value="GLOBIN"/>
    <property type="match status" value="1"/>
</dbReference>
<dbReference type="PRINTS" id="PR00410">
    <property type="entry name" value="PHEHYDRXLASE"/>
</dbReference>
<dbReference type="PROSITE" id="PS51384">
    <property type="entry name" value="FAD_FR"/>
    <property type="match status" value="1"/>
</dbReference>
<dbReference type="InterPro" id="IPR001433">
    <property type="entry name" value="OxRdtase_FAD/NAD-bd"/>
</dbReference>
<dbReference type="InterPro" id="IPR039261">
    <property type="entry name" value="FNR_nucleotide-bd"/>
</dbReference>
<dbReference type="PANTHER" id="PTHR47354">
    <property type="entry name" value="NADH OXIDOREDUCTASE HCR"/>
    <property type="match status" value="1"/>
</dbReference>
<name>A0A4R6V2E2_9PSEU</name>
<comment type="similarity">
    <text evidence="3">In the C-terminal section; belongs to the flavoprotein pyridine nucleotide cytochrome reductase family.</text>
</comment>
<feature type="region of interest" description="Disordered" evidence="11">
    <location>
        <begin position="1"/>
        <end position="125"/>
    </location>
</feature>
<dbReference type="GO" id="GO:0019825">
    <property type="term" value="F:oxygen binding"/>
    <property type="evidence" value="ECO:0007669"/>
    <property type="project" value="InterPro"/>
</dbReference>
<keyword evidence="5" id="KW-0479">Metal-binding</keyword>
<dbReference type="SUPFAM" id="SSF46458">
    <property type="entry name" value="Globin-like"/>
    <property type="match status" value="1"/>
</dbReference>
<dbReference type="CDD" id="cd19753">
    <property type="entry name" value="Mb-like_oxidoreductase"/>
    <property type="match status" value="1"/>
</dbReference>
<dbReference type="Proteomes" id="UP000295705">
    <property type="component" value="Unassembled WGS sequence"/>
</dbReference>
<dbReference type="InterPro" id="IPR000971">
    <property type="entry name" value="Globin"/>
</dbReference>
<comment type="cofactor">
    <cofactor evidence="1">
        <name>heme b</name>
        <dbReference type="ChEBI" id="CHEBI:60344"/>
    </cofactor>
</comment>
<dbReference type="InterPro" id="IPR017938">
    <property type="entry name" value="Riboflavin_synthase-like_b-brl"/>
</dbReference>
<evidence type="ECO:0000256" key="4">
    <source>
        <dbReference type="ARBA" id="ARBA00012229"/>
    </source>
</evidence>
<evidence type="ECO:0000256" key="7">
    <source>
        <dbReference type="ARBA" id="ARBA00023014"/>
    </source>
</evidence>
<keyword evidence="15" id="KW-1185">Reference proteome</keyword>